<keyword evidence="3" id="KW-1185">Reference proteome</keyword>
<reference evidence="2" key="1">
    <citation type="journal article" date="2014" name="Int. J. Syst. Evol. Microbiol.">
        <title>Complete genome sequence of Corynebacterium casei LMG S-19264T (=DSM 44701T), isolated from a smear-ripened cheese.</title>
        <authorList>
            <consortium name="US DOE Joint Genome Institute (JGI-PGF)"/>
            <person name="Walter F."/>
            <person name="Albersmeier A."/>
            <person name="Kalinowski J."/>
            <person name="Ruckert C."/>
        </authorList>
    </citation>
    <scope>NUCLEOTIDE SEQUENCE</scope>
    <source>
        <strain evidence="2">CGMCC 4.5737</strain>
    </source>
</reference>
<dbReference type="Proteomes" id="UP000637578">
    <property type="component" value="Unassembled WGS sequence"/>
</dbReference>
<comment type="caution">
    <text evidence="2">The sequence shown here is derived from an EMBL/GenBank/DDBJ whole genome shotgun (WGS) entry which is preliminary data.</text>
</comment>
<dbReference type="AlphaFoldDB" id="A0A8J3CGT5"/>
<feature type="region of interest" description="Disordered" evidence="1">
    <location>
        <begin position="1"/>
        <end position="31"/>
    </location>
</feature>
<evidence type="ECO:0000256" key="1">
    <source>
        <dbReference type="SAM" id="MobiDB-lite"/>
    </source>
</evidence>
<proteinExistence type="predicted"/>
<protein>
    <submittedName>
        <fullName evidence="2">Uncharacterized protein</fullName>
    </submittedName>
</protein>
<gene>
    <name evidence="2" type="ORF">GCM10012275_39400</name>
</gene>
<reference evidence="2" key="2">
    <citation type="submission" date="2020-09" db="EMBL/GenBank/DDBJ databases">
        <authorList>
            <person name="Sun Q."/>
            <person name="Zhou Y."/>
        </authorList>
    </citation>
    <scope>NUCLEOTIDE SEQUENCE</scope>
    <source>
        <strain evidence="2">CGMCC 4.5737</strain>
    </source>
</reference>
<dbReference type="EMBL" id="BMMK01000019">
    <property type="protein sequence ID" value="GGM65000.1"/>
    <property type="molecule type" value="Genomic_DNA"/>
</dbReference>
<evidence type="ECO:0000313" key="2">
    <source>
        <dbReference type="EMBL" id="GGM65000.1"/>
    </source>
</evidence>
<organism evidence="2 3">
    <name type="scientific">Longimycelium tulufanense</name>
    <dbReference type="NCBI Taxonomy" id="907463"/>
    <lineage>
        <taxon>Bacteria</taxon>
        <taxon>Bacillati</taxon>
        <taxon>Actinomycetota</taxon>
        <taxon>Actinomycetes</taxon>
        <taxon>Pseudonocardiales</taxon>
        <taxon>Pseudonocardiaceae</taxon>
        <taxon>Longimycelium</taxon>
    </lineage>
</organism>
<name>A0A8J3CGT5_9PSEU</name>
<sequence>MPGPGADGFAEEESEKREGGQHSRGGARSGHAGMYLLGEADAVLEIGAGCVEEVGQWYAASLGECPGAGDPVDCVREGGAAGGGGAQGVGDLATKACRGGEGGQDAGGQGLGVGCSAFGSGRGMGAGS</sequence>
<evidence type="ECO:0000313" key="3">
    <source>
        <dbReference type="Proteomes" id="UP000637578"/>
    </source>
</evidence>
<accession>A0A8J3CGT5</accession>